<evidence type="ECO:0000256" key="1">
    <source>
        <dbReference type="SAM" id="Phobius"/>
    </source>
</evidence>
<sequence length="48" mass="5755">MIDCHIPFLCYKLAELICIAFVMLPIMETYGSIRKYRFQFRPGIRKPM</sequence>
<gene>
    <name evidence="2" type="ORF">N47_G37710</name>
</gene>
<reference evidence="2" key="1">
    <citation type="journal article" date="2011" name="Environ. Microbiol.">
        <title>Genomic insights into the metabolic potential of the polycyclic aromatic hydrocarbon degrading sulfate-reducing Deltaproteobacterium N47.</title>
        <authorList>
            <person name="Bergmann F."/>
            <person name="Selesi D."/>
            <person name="Weinmaier T."/>
            <person name="Tischler P."/>
            <person name="Rattei T."/>
            <person name="Meckenstock R.U."/>
        </authorList>
    </citation>
    <scope>NUCLEOTIDE SEQUENCE</scope>
</reference>
<dbReference type="AlphaFoldDB" id="E1YD03"/>
<accession>E1YD03</accession>
<name>E1YD03_9BACT</name>
<protein>
    <submittedName>
        <fullName evidence="2">Uncharacterized protein</fullName>
    </submittedName>
</protein>
<keyword evidence="1" id="KW-1133">Transmembrane helix</keyword>
<dbReference type="EMBL" id="FR695868">
    <property type="protein sequence ID" value="CBX28447.1"/>
    <property type="molecule type" value="Genomic_DNA"/>
</dbReference>
<keyword evidence="1" id="KW-0472">Membrane</keyword>
<feature type="transmembrane region" description="Helical" evidence="1">
    <location>
        <begin position="6"/>
        <end position="27"/>
    </location>
</feature>
<proteinExistence type="predicted"/>
<keyword evidence="1" id="KW-0812">Transmembrane</keyword>
<organism evidence="2">
    <name type="scientific">uncultured Desulfobacterium sp</name>
    <dbReference type="NCBI Taxonomy" id="201089"/>
    <lineage>
        <taxon>Bacteria</taxon>
        <taxon>Pseudomonadati</taxon>
        <taxon>Thermodesulfobacteriota</taxon>
        <taxon>Desulfobacteria</taxon>
        <taxon>Desulfobacterales</taxon>
        <taxon>Desulfobacteriaceae</taxon>
        <taxon>Desulfobacterium</taxon>
        <taxon>environmental samples</taxon>
    </lineage>
</organism>
<evidence type="ECO:0000313" key="2">
    <source>
        <dbReference type="EMBL" id="CBX28447.1"/>
    </source>
</evidence>